<name>A0ABT5IYU4_9NEIS</name>
<dbReference type="PANTHER" id="PTHR38013">
    <property type="entry name" value="GLYCOPROTEIN/POLYSACCHARIDE METABOLISM"/>
    <property type="match status" value="1"/>
</dbReference>
<dbReference type="Proteomes" id="UP001219956">
    <property type="component" value="Unassembled WGS sequence"/>
</dbReference>
<organism evidence="2 3">
    <name type="scientific">Vogesella aquatica</name>
    <dbReference type="NCBI Taxonomy" id="2984206"/>
    <lineage>
        <taxon>Bacteria</taxon>
        <taxon>Pseudomonadati</taxon>
        <taxon>Pseudomonadota</taxon>
        <taxon>Betaproteobacteria</taxon>
        <taxon>Neisseriales</taxon>
        <taxon>Chromobacteriaceae</taxon>
        <taxon>Vogesella</taxon>
    </lineage>
</organism>
<dbReference type="EMBL" id="JAQQLF010000009">
    <property type="protein sequence ID" value="MDC7717333.1"/>
    <property type="molecule type" value="Genomic_DNA"/>
</dbReference>
<dbReference type="Pfam" id="PF09619">
    <property type="entry name" value="YscW"/>
    <property type="match status" value="1"/>
</dbReference>
<evidence type="ECO:0000313" key="3">
    <source>
        <dbReference type="Proteomes" id="UP001219956"/>
    </source>
</evidence>
<dbReference type="InterPro" id="IPR039366">
    <property type="entry name" value="Pilotin"/>
</dbReference>
<evidence type="ECO:0000313" key="2">
    <source>
        <dbReference type="EMBL" id="MDC7717333.1"/>
    </source>
</evidence>
<protein>
    <submittedName>
        <fullName evidence="2">YbaY family lipoprotein</fullName>
    </submittedName>
</protein>
<keyword evidence="1" id="KW-0732">Signal</keyword>
<feature type="signal peptide" evidence="1">
    <location>
        <begin position="1"/>
        <end position="19"/>
    </location>
</feature>
<sequence length="129" mass="14087">MSRINRRHLLLGLATSTLAACATRPGMGYVNGSAFYLERIAYPRDKTLLRVRLLDVSSGAPAVLAEQTLEKVGTPIAFSLCYDYAAIKPGRQYAVDARLFVDGELRMQAAEPVANLANKLDMRLAMVGQ</sequence>
<feature type="chain" id="PRO_5046743351" evidence="1">
    <location>
        <begin position="20"/>
        <end position="129"/>
    </location>
</feature>
<comment type="caution">
    <text evidence="2">The sequence shown here is derived from an EMBL/GenBank/DDBJ whole genome shotgun (WGS) entry which is preliminary data.</text>
</comment>
<proteinExistence type="predicted"/>
<keyword evidence="3" id="KW-1185">Reference proteome</keyword>
<keyword evidence="2" id="KW-0449">Lipoprotein</keyword>
<dbReference type="RefSeq" id="WP_272751666.1">
    <property type="nucleotide sequence ID" value="NZ_JAQQLF010000009.1"/>
</dbReference>
<accession>A0ABT5IYU4</accession>
<dbReference type="PROSITE" id="PS51257">
    <property type="entry name" value="PROKAR_LIPOPROTEIN"/>
    <property type="match status" value="1"/>
</dbReference>
<dbReference type="InterPro" id="IPR053196">
    <property type="entry name" value="Lipoprotein_YbaY-like"/>
</dbReference>
<dbReference type="PANTHER" id="PTHR38013:SF1">
    <property type="entry name" value="GLYCOPROTEIN_POLYSACCHARIDE METABOLISM"/>
    <property type="match status" value="1"/>
</dbReference>
<gene>
    <name evidence="2" type="ORF">PQU95_08935</name>
</gene>
<reference evidence="2 3" key="1">
    <citation type="submission" date="2023-01" db="EMBL/GenBank/DDBJ databases">
        <title>Novel species of the genus Vogesella isolated from rivers.</title>
        <authorList>
            <person name="Lu H."/>
        </authorList>
    </citation>
    <scope>NUCLEOTIDE SEQUENCE [LARGE SCALE GENOMIC DNA]</scope>
    <source>
        <strain evidence="2 3">DC21W</strain>
    </source>
</reference>
<evidence type="ECO:0000256" key="1">
    <source>
        <dbReference type="SAM" id="SignalP"/>
    </source>
</evidence>